<proteinExistence type="predicted"/>
<keyword evidence="1" id="KW-1133">Transmembrane helix</keyword>
<dbReference type="EnsemblMetazoa" id="GBRI004664-RA">
    <property type="protein sequence ID" value="GBRI004664-PA"/>
    <property type="gene ID" value="GBRI004664"/>
</dbReference>
<reference evidence="2" key="2">
    <citation type="submission" date="2020-05" db="UniProtKB">
        <authorList>
            <consortium name="EnsemblMetazoa"/>
        </authorList>
    </citation>
    <scope>IDENTIFICATION</scope>
    <source>
        <strain evidence="2">IAEA</strain>
    </source>
</reference>
<evidence type="ECO:0000313" key="3">
    <source>
        <dbReference type="Proteomes" id="UP000091820"/>
    </source>
</evidence>
<name>A0A1A9W353_9MUSC</name>
<feature type="transmembrane region" description="Helical" evidence="1">
    <location>
        <begin position="37"/>
        <end position="62"/>
    </location>
</feature>
<dbReference type="Proteomes" id="UP000091820">
    <property type="component" value="Unassembled WGS sequence"/>
</dbReference>
<keyword evidence="1" id="KW-0472">Membrane</keyword>
<keyword evidence="3" id="KW-1185">Reference proteome</keyword>
<evidence type="ECO:0000313" key="2">
    <source>
        <dbReference type="EnsemblMetazoa" id="GBRI004664-PA"/>
    </source>
</evidence>
<sequence>MRKPDLHRAKVIIICLARCGKLTFCIFDVFVDFVVVLTVVVGGVVVVVVVVAAAAGVAIVIVKHGDDGLVVVVVINNDFVDACEVLWPVLTVGGRNAAAAVAVLIDETVLVALRLTAGVDFSGFLETTAAELAISTAVSAAAAAAAAQASSCCALLLEDSTRTIIAILLTR</sequence>
<keyword evidence="1" id="KW-0812">Transmembrane</keyword>
<dbReference type="AlphaFoldDB" id="A0A1A9W353"/>
<accession>A0A1A9W353</accession>
<evidence type="ECO:0000256" key="1">
    <source>
        <dbReference type="SAM" id="Phobius"/>
    </source>
</evidence>
<dbReference type="VEuPathDB" id="VectorBase:GBRI004664"/>
<organism evidence="2 3">
    <name type="scientific">Glossina brevipalpis</name>
    <dbReference type="NCBI Taxonomy" id="37001"/>
    <lineage>
        <taxon>Eukaryota</taxon>
        <taxon>Metazoa</taxon>
        <taxon>Ecdysozoa</taxon>
        <taxon>Arthropoda</taxon>
        <taxon>Hexapoda</taxon>
        <taxon>Insecta</taxon>
        <taxon>Pterygota</taxon>
        <taxon>Neoptera</taxon>
        <taxon>Endopterygota</taxon>
        <taxon>Diptera</taxon>
        <taxon>Brachycera</taxon>
        <taxon>Muscomorpha</taxon>
        <taxon>Hippoboscoidea</taxon>
        <taxon>Glossinidae</taxon>
        <taxon>Glossina</taxon>
    </lineage>
</organism>
<protein>
    <submittedName>
        <fullName evidence="2">Uncharacterized protein</fullName>
    </submittedName>
</protein>
<reference evidence="3" key="1">
    <citation type="submission" date="2014-03" db="EMBL/GenBank/DDBJ databases">
        <authorList>
            <person name="Aksoy S."/>
            <person name="Warren W."/>
            <person name="Wilson R.K."/>
        </authorList>
    </citation>
    <scope>NUCLEOTIDE SEQUENCE [LARGE SCALE GENOMIC DNA]</scope>
    <source>
        <strain evidence="3">IAEA</strain>
    </source>
</reference>